<evidence type="ECO:0000313" key="1">
    <source>
        <dbReference type="EMBL" id="KKQ66805.1"/>
    </source>
</evidence>
<dbReference type="EMBL" id="LBUP01000003">
    <property type="protein sequence ID" value="KKQ66805.1"/>
    <property type="molecule type" value="Genomic_DNA"/>
</dbReference>
<dbReference type="InterPro" id="IPR013783">
    <property type="entry name" value="Ig-like_fold"/>
</dbReference>
<proteinExistence type="predicted"/>
<dbReference type="SUPFAM" id="SSF51445">
    <property type="entry name" value="(Trans)glycosidases"/>
    <property type="match status" value="1"/>
</dbReference>
<gene>
    <name evidence="1" type="ORF">US86_C0003G0048</name>
</gene>
<dbReference type="InterPro" id="IPR017853">
    <property type="entry name" value="GH"/>
</dbReference>
<organism evidence="1 2">
    <name type="scientific">Candidatus Daviesbacteria bacterium GW2011_GWA2_38_24</name>
    <dbReference type="NCBI Taxonomy" id="1618422"/>
    <lineage>
        <taxon>Bacteria</taxon>
        <taxon>Candidatus Daviesiibacteriota</taxon>
    </lineage>
</organism>
<sequence length="584" mass="66845">MSIARLLAATIIALSFLYPIPSTLTPTLAVVDPLRSPNNKFGIHIISPTSEEINAAAELVNSNGGDWGYVTFLIENKDRNKDKWQQFFNNLRQLKLIPIVRIATQPEQDFWKKPDENEAEIWAKFLNSLDWPVKNRYVVIYNEPNHGQEWGNSVDARSYARVLNQTIDALKQKSEDFFVLNAGFDASTPEERPSYQDQLTFMREMNDEVPDIFNKLDGWASHSYPNPGFLGSPLDFGRRSIRGYLWELEVLKNLGVSKNLPVFITETGWKHSDGKNFNPRYPSPETIAGYYKYAFENVWSDYRIVAVTPFLLNYQDYPFDHFSFKKIRGASSTQVLGAEYPEFHPHYITLASLNKPNGKPRMRRSAQLTDGSVYHSIVANEEYTIPLTFKNVGQSIWNNDDPVRLIAIEGGKELGVEDVEIPKAFRIEPGKEFTFNIRLKAPSNGAYKLVLNLFDGNDQFDTEAFEFETQVKSPVSLKIKSKLKWKDSAAGDYFLKLYTVLGDQIQKITLNDSGQSQPLEAKFLLPDYTFEYTLEKDYYKPKTIRQTVQSGENILDFGTLEPDFLSTIFNLKAFWGLLPLSKQI</sequence>
<name>A0A0G0JUT8_9BACT</name>
<dbReference type="AlphaFoldDB" id="A0A0G0JUT8"/>
<evidence type="ECO:0008006" key="3">
    <source>
        <dbReference type="Google" id="ProtNLM"/>
    </source>
</evidence>
<dbReference type="Gene3D" id="3.20.20.80">
    <property type="entry name" value="Glycosidases"/>
    <property type="match status" value="1"/>
</dbReference>
<dbReference type="Gene3D" id="2.60.40.10">
    <property type="entry name" value="Immunoglobulins"/>
    <property type="match status" value="1"/>
</dbReference>
<dbReference type="Proteomes" id="UP000034235">
    <property type="component" value="Unassembled WGS sequence"/>
</dbReference>
<protein>
    <recommendedName>
        <fullName evidence="3">Glycoside hydrolase family 5 domain-containing protein</fullName>
    </recommendedName>
</protein>
<evidence type="ECO:0000313" key="2">
    <source>
        <dbReference type="Proteomes" id="UP000034235"/>
    </source>
</evidence>
<comment type="caution">
    <text evidence="1">The sequence shown here is derived from an EMBL/GenBank/DDBJ whole genome shotgun (WGS) entry which is preliminary data.</text>
</comment>
<accession>A0A0G0JUT8</accession>
<reference evidence="1 2" key="1">
    <citation type="journal article" date="2015" name="Nature">
        <title>rRNA introns, odd ribosomes, and small enigmatic genomes across a large radiation of phyla.</title>
        <authorList>
            <person name="Brown C.T."/>
            <person name="Hug L.A."/>
            <person name="Thomas B.C."/>
            <person name="Sharon I."/>
            <person name="Castelle C.J."/>
            <person name="Singh A."/>
            <person name="Wilkins M.J."/>
            <person name="Williams K.H."/>
            <person name="Banfield J.F."/>
        </authorList>
    </citation>
    <scope>NUCLEOTIDE SEQUENCE [LARGE SCALE GENOMIC DNA]</scope>
</reference>